<evidence type="ECO:0000313" key="6">
    <source>
        <dbReference type="EMBL" id="PSN91537.1"/>
    </source>
</evidence>
<dbReference type="InterPro" id="IPR003593">
    <property type="entry name" value="AAA+_ATPase"/>
</dbReference>
<dbReference type="InterPro" id="IPR003439">
    <property type="entry name" value="ABC_transporter-like_ATP-bd"/>
</dbReference>
<evidence type="ECO:0000256" key="4">
    <source>
        <dbReference type="ARBA" id="ARBA00022840"/>
    </source>
</evidence>
<organism evidence="6 7">
    <name type="scientific">Candidatus Marsarchaeota G2 archaeon OSP_D</name>
    <dbReference type="NCBI Taxonomy" id="1978157"/>
    <lineage>
        <taxon>Archaea</taxon>
        <taxon>Candidatus Marsarchaeota</taxon>
        <taxon>Candidatus Marsarchaeota group 2</taxon>
    </lineage>
</organism>
<protein>
    <recommendedName>
        <fullName evidence="5">ABC transporter domain-containing protein</fullName>
    </recommendedName>
</protein>
<dbReference type="AlphaFoldDB" id="A0A2R6AYT6"/>
<evidence type="ECO:0000256" key="2">
    <source>
        <dbReference type="ARBA" id="ARBA00022448"/>
    </source>
</evidence>
<name>A0A2R6AYT6_9ARCH</name>
<reference evidence="6 7" key="1">
    <citation type="submission" date="2017-04" db="EMBL/GenBank/DDBJ databases">
        <title>Novel microbial lineages endemic to geothermal iron-oxide mats fill important gaps in the evolutionary history of Archaea.</title>
        <authorList>
            <person name="Jay Z.J."/>
            <person name="Beam J.P."/>
            <person name="Dlakic M."/>
            <person name="Rusch D.B."/>
            <person name="Kozubal M.A."/>
            <person name="Inskeep W.P."/>
        </authorList>
    </citation>
    <scope>NUCLEOTIDE SEQUENCE [LARGE SCALE GENOMIC DNA]</scope>
    <source>
        <strain evidence="6">OSP_D</strain>
    </source>
</reference>
<proteinExistence type="inferred from homology"/>
<sequence length="302" mass="33430">MNVVLVEGLSKRYGEAWGVRNASFSVGRGELMTLLGRNGAGKSTTVKVLCTLLKPSGGVVQVLGYDVLRDHQAVRRGISYLPQDYWGFMLEELTPLEAVSWNLVARGDYSPREARRVAVEWLSELGLEGVLETKCSRLSGGQRRRVAVGMALSARKELVFLDEPTSGVDVEAKHEVWRIMRRVVSQGVSIVLTTHDMNEAQIVSDRVVLFHEGNTIAEATPSELIGKLPYKYRVVVNKPHGWAPTNGVFEHHFDLGDRLIGYTHTSADAWSAASTLHPQVRVESVSEVGLEDAYLYLTSREA</sequence>
<dbReference type="SMART" id="SM00382">
    <property type="entry name" value="AAA"/>
    <property type="match status" value="1"/>
</dbReference>
<dbReference type="PANTHER" id="PTHR42711">
    <property type="entry name" value="ABC TRANSPORTER ATP-BINDING PROTEIN"/>
    <property type="match status" value="1"/>
</dbReference>
<dbReference type="InterPro" id="IPR027417">
    <property type="entry name" value="P-loop_NTPase"/>
</dbReference>
<dbReference type="Proteomes" id="UP000240322">
    <property type="component" value="Unassembled WGS sequence"/>
</dbReference>
<evidence type="ECO:0000256" key="3">
    <source>
        <dbReference type="ARBA" id="ARBA00022741"/>
    </source>
</evidence>
<dbReference type="SUPFAM" id="SSF52540">
    <property type="entry name" value="P-loop containing nucleoside triphosphate hydrolases"/>
    <property type="match status" value="1"/>
</dbReference>
<comment type="caution">
    <text evidence="6">The sequence shown here is derived from an EMBL/GenBank/DDBJ whole genome shotgun (WGS) entry which is preliminary data.</text>
</comment>
<dbReference type="InterPro" id="IPR017871">
    <property type="entry name" value="ABC_transporter-like_CS"/>
</dbReference>
<keyword evidence="4" id="KW-0067">ATP-binding</keyword>
<keyword evidence="2" id="KW-0813">Transport</keyword>
<keyword evidence="3" id="KW-0547">Nucleotide-binding</keyword>
<evidence type="ECO:0000259" key="5">
    <source>
        <dbReference type="PROSITE" id="PS50893"/>
    </source>
</evidence>
<dbReference type="PANTHER" id="PTHR42711:SF5">
    <property type="entry name" value="ABC TRANSPORTER ATP-BINDING PROTEIN NATA"/>
    <property type="match status" value="1"/>
</dbReference>
<dbReference type="PROSITE" id="PS00211">
    <property type="entry name" value="ABC_TRANSPORTER_1"/>
    <property type="match status" value="1"/>
</dbReference>
<dbReference type="GO" id="GO:0016887">
    <property type="term" value="F:ATP hydrolysis activity"/>
    <property type="evidence" value="ECO:0007669"/>
    <property type="project" value="InterPro"/>
</dbReference>
<evidence type="ECO:0000256" key="1">
    <source>
        <dbReference type="ARBA" id="ARBA00005417"/>
    </source>
</evidence>
<accession>A0A2R6AYT6</accession>
<dbReference type="PROSITE" id="PS50893">
    <property type="entry name" value="ABC_TRANSPORTER_2"/>
    <property type="match status" value="1"/>
</dbReference>
<dbReference type="EMBL" id="NEXE01000023">
    <property type="protein sequence ID" value="PSN91537.1"/>
    <property type="molecule type" value="Genomic_DNA"/>
</dbReference>
<feature type="domain" description="ABC transporter" evidence="5">
    <location>
        <begin position="4"/>
        <end position="237"/>
    </location>
</feature>
<comment type="similarity">
    <text evidence="1">Belongs to the ABC transporter superfamily.</text>
</comment>
<dbReference type="Gene3D" id="3.40.50.300">
    <property type="entry name" value="P-loop containing nucleotide triphosphate hydrolases"/>
    <property type="match status" value="1"/>
</dbReference>
<gene>
    <name evidence="6" type="ORF">B9Q03_03880</name>
</gene>
<dbReference type="Pfam" id="PF00005">
    <property type="entry name" value="ABC_tran"/>
    <property type="match status" value="1"/>
</dbReference>
<dbReference type="GO" id="GO:0005524">
    <property type="term" value="F:ATP binding"/>
    <property type="evidence" value="ECO:0007669"/>
    <property type="project" value="UniProtKB-KW"/>
</dbReference>
<dbReference type="InterPro" id="IPR050763">
    <property type="entry name" value="ABC_transporter_ATP-binding"/>
</dbReference>
<evidence type="ECO:0000313" key="7">
    <source>
        <dbReference type="Proteomes" id="UP000240322"/>
    </source>
</evidence>